<evidence type="ECO:0000313" key="11">
    <source>
        <dbReference type="Proteomes" id="UP000069272"/>
    </source>
</evidence>
<evidence type="ECO:0000256" key="6">
    <source>
        <dbReference type="SAM" id="MobiDB-lite"/>
    </source>
</evidence>
<feature type="compositionally biased region" description="Polar residues" evidence="6">
    <location>
        <begin position="1695"/>
        <end position="1740"/>
    </location>
</feature>
<keyword evidence="3" id="KW-0238">DNA-binding</keyword>
<protein>
    <recommendedName>
        <fullName evidence="12">Tower domain-containing protein</fullName>
    </recommendedName>
</protein>
<dbReference type="Pfam" id="PF09169">
    <property type="entry name" value="BRCA-2_helical"/>
    <property type="match status" value="1"/>
</dbReference>
<reference evidence="10" key="2">
    <citation type="submission" date="2022-08" db="UniProtKB">
        <authorList>
            <consortium name="EnsemblMetazoa"/>
        </authorList>
    </citation>
    <scope>IDENTIFICATION</scope>
    <source>
        <strain evidence="10">STECLA/ALBI9_A</strain>
    </source>
</reference>
<feature type="region of interest" description="Disordered" evidence="6">
    <location>
        <begin position="839"/>
        <end position="908"/>
    </location>
</feature>
<dbReference type="Proteomes" id="UP000069272">
    <property type="component" value="Chromosome 3L"/>
</dbReference>
<dbReference type="GO" id="GO:0003677">
    <property type="term" value="F:DNA binding"/>
    <property type="evidence" value="ECO:0007669"/>
    <property type="project" value="UniProtKB-KW"/>
</dbReference>
<dbReference type="Gene3D" id="2.40.50.140">
    <property type="entry name" value="Nucleic acid-binding proteins"/>
    <property type="match status" value="4"/>
</dbReference>
<feature type="domain" description="BRCA2 OB1" evidence="7">
    <location>
        <begin position="1196"/>
        <end position="1307"/>
    </location>
</feature>
<feature type="region of interest" description="Disordered" evidence="6">
    <location>
        <begin position="1773"/>
        <end position="1796"/>
    </location>
</feature>
<evidence type="ECO:0000259" key="9">
    <source>
        <dbReference type="Pfam" id="PF09169"/>
    </source>
</evidence>
<feature type="compositionally biased region" description="Polar residues" evidence="6">
    <location>
        <begin position="667"/>
        <end position="679"/>
    </location>
</feature>
<feature type="region of interest" description="Disordered" evidence="6">
    <location>
        <begin position="295"/>
        <end position="332"/>
    </location>
</feature>
<keyword evidence="5" id="KW-0234">DNA repair</keyword>
<evidence type="ECO:0000256" key="3">
    <source>
        <dbReference type="ARBA" id="ARBA00023125"/>
    </source>
</evidence>
<keyword evidence="1" id="KW-0677">Repeat</keyword>
<keyword evidence="11" id="KW-1185">Reference proteome</keyword>
<proteinExistence type="predicted"/>
<dbReference type="Pfam" id="PF21318">
    <property type="entry name" value="BRCA2DBD_OB2"/>
    <property type="match status" value="1"/>
</dbReference>
<dbReference type="SUPFAM" id="SSF50249">
    <property type="entry name" value="Nucleic acid-binding proteins"/>
    <property type="match status" value="3"/>
</dbReference>
<keyword evidence="4" id="KW-0233">DNA recombination</keyword>
<feature type="compositionally biased region" description="Basic and acidic residues" evidence="6">
    <location>
        <begin position="1777"/>
        <end position="1796"/>
    </location>
</feature>
<dbReference type="PANTHER" id="PTHR11289">
    <property type="entry name" value="BREAST CANCER TYPE 2 SUSCEPTIBILITY PROTEIN BRCA2"/>
    <property type="match status" value="1"/>
</dbReference>
<dbReference type="InterPro" id="IPR015187">
    <property type="entry name" value="BRCA2_OB_1"/>
</dbReference>
<dbReference type="GO" id="GO:0000724">
    <property type="term" value="P:double-strand break repair via homologous recombination"/>
    <property type="evidence" value="ECO:0007669"/>
    <property type="project" value="InterPro"/>
</dbReference>
<sequence>MGTNRPTHSAVRMKEEGPSSTETRQKKVIYRRTHDSIPRSSLVPPATTESAPAIGKDHAGEQPAKLLVDKRKFKAMADFYMEDSDVRIQTYRVHPFTAAALFEKANRDRAWARKRDFTGISQTQGRFRSVGELARHIPPNQRPPPAVQPAVPGPSSINAQPTKLNYSFTQMEFDTELLGMLEEPIEAPRDRATSSNETKTPHPPCESLTEQTHPVEVVASVEENDITYADDTAGCILRDFCLGTSEPQLNLSLISTEGLRRRLIQLQDHISSPPKAVRKEAGCCRVYGRRKDRPTIARRLSYESNGSDSRSEQHPLSDDESSEPPSPARSIHDAEEEMSLDVDTLNHSSVHIQANLTQLSAFFSSATAGPSSREERTPQGSKSKCESFDREPPFYGFTPDPPSPITLPYDADCSPQTIQLQLGTFDSSWEEENQADDPMAGADPSPEAAKDSITIEQLLEDDDDLFMLAHPIDQNYCPNKGLAERELIKEVKTSEQALPATSVTSSSSRGSSISVSNAALLKAKDLFADKQTKQQHVDRLQVLGHSKKNEGTSIGNPLVIEKAFKPAFKTPAAVSGVSLVSNESHKMPNMLVSNQQTVNEADPPEALTDVAGMAGMVGITMASGSSIKISKKALERAKALLMKIEKEELDTMETDSTDIRGVPDSESAPTIDQGFSSAGGNKISPAKVAPQMAQSTLNEEISTDSNIGVPLQTGFATARGSAIAVSKQALDKAREIHAKKTGKPTIDVGTSMTNGPLCGAGFSRAKGSNISIPSEALARSKPLLVDEDEGKENASNSNAPTIVPEPTVAALACFNRANGASITISSNAIEKAKQLWSKFERENESPSEDALSSPTGKHISHSDAPQARVRVLGEIQATSPGPGVRKRKASLDQQTEPRTPTKRSRINNPMVHLQTSTPGAAAFPGSKMDPMAAAAGQDVETFFASLDDSEFHELFNNPETVPKPRPVEPRELTEVKNTSTSHWDDSFPELLPKLPTVDELPEHTSDPPDAIRQGRIVELQKQQEFISNKPENMCHPRVPLIYTRKQQKNRVSLEHSAGCKRPTLPSSLPVKSSRSVTMENVMDFRFNMIEFYGDAVCNSNVAGVPIGGESEGCLILDEHSTVGLEQLKAAFLAAPGIDPRLIPNGWVENAWRWIVTKLSAMERCFGDHFAGVLSPENVFQQLQYRYHREIDLSQRPPLSKMLEKDDIASRRMVLFVSNIHPVDGPIEWELELSDGWYAVRTTIDAALASAISRGKIAIGTKLMIQGAELHNHKDGCAPLDVPGDVRLKIHANSTRRARWSVRLGYYRSPVPFLIPCNSILDRGGLISRCRATIVRVYPLMFVEKSEATSILRSERMQQRHNRRNDGDKLDRLHKLYNQIQKEIEAERATRSLNRNMRVTEATTGEELQEMLANGLDLSCLEIDLSHSQKTAIERFHQEQQEALQNEINRRVKAQLGDHHPTARASVTGLLKVRLMDRTRPTKVFLLSIWRPTDEVRSLLEENCLMELQNVTANGTRSNEVQLTAHKSTSYKRLERERLADPQPASLQPFLRSFMPIGDIDWPTFRPAFNEFDTVGVVVYVGTPESKKFQSVYLADTAMDLLCVNFWYGLGEYAYDDLISERKVLCVANLQWRTIRRQCPVPQSFATEYTTFTENPRQPHLRAACDRFQVQLDAIDRDQFFQRCYEKVRELGDSSLLNGSGTVTPNTSAARSVSTPLLQRSSTPRMQMQQHSTPVGTSTTATKRRLETLSTIYPSPPKVSPIVIRANPILRKGFKTPARLEDRLEQRSKDEKDEGRR</sequence>
<evidence type="ECO:0000259" key="7">
    <source>
        <dbReference type="Pfam" id="PF09103"/>
    </source>
</evidence>
<feature type="region of interest" description="Disordered" evidence="6">
    <location>
        <begin position="430"/>
        <end position="450"/>
    </location>
</feature>
<evidence type="ECO:0000256" key="4">
    <source>
        <dbReference type="ARBA" id="ARBA00023172"/>
    </source>
</evidence>
<dbReference type="InterPro" id="IPR002093">
    <property type="entry name" value="BRCA2_repeat"/>
</dbReference>
<dbReference type="PROSITE" id="PS50138">
    <property type="entry name" value="BRCA2_REPEAT"/>
    <property type="match status" value="1"/>
</dbReference>
<dbReference type="EnsemblMetazoa" id="AALB005027-RA">
    <property type="protein sequence ID" value="AALB005027-PA"/>
    <property type="gene ID" value="AALB005027"/>
</dbReference>
<keyword evidence="2" id="KW-0227">DNA damage</keyword>
<dbReference type="InterPro" id="IPR015525">
    <property type="entry name" value="BRCA2"/>
</dbReference>
<feature type="domain" description="Breast cancer type 2 susceptibility protein helical" evidence="9">
    <location>
        <begin position="1021"/>
        <end position="1192"/>
    </location>
</feature>
<dbReference type="Pfam" id="PF09104">
    <property type="entry name" value="BRCA-2_OB3"/>
    <property type="match status" value="1"/>
</dbReference>
<feature type="region of interest" description="Disordered" evidence="6">
    <location>
        <begin position="367"/>
        <end position="403"/>
    </location>
</feature>
<feature type="region of interest" description="Disordered" evidence="6">
    <location>
        <begin position="188"/>
        <end position="208"/>
    </location>
</feature>
<dbReference type="GO" id="GO:0006355">
    <property type="term" value="P:regulation of DNA-templated transcription"/>
    <property type="evidence" value="ECO:0007669"/>
    <property type="project" value="TreeGrafter"/>
</dbReference>
<evidence type="ECO:0000256" key="2">
    <source>
        <dbReference type="ARBA" id="ARBA00022763"/>
    </source>
</evidence>
<evidence type="ECO:0000256" key="5">
    <source>
        <dbReference type="ARBA" id="ARBA00023204"/>
    </source>
</evidence>
<dbReference type="InterPro" id="IPR015188">
    <property type="entry name" value="BRCA2_OB_3"/>
</dbReference>
<accession>A0A8W7JM48</accession>
<dbReference type="InterPro" id="IPR036315">
    <property type="entry name" value="BRCA2_hlx_sf"/>
</dbReference>
<dbReference type="Pfam" id="PF09103">
    <property type="entry name" value="BRCA-2_OB1"/>
    <property type="match status" value="1"/>
</dbReference>
<reference evidence="10 11" key="1">
    <citation type="journal article" date="2017" name="G3 (Bethesda)">
        <title>The Physical Genome Mapping of Anopheles albimanus Corrected Scaffold Misassemblies and Identified Interarm Rearrangements in Genus Anopheles.</title>
        <authorList>
            <person name="Artemov G.N."/>
            <person name="Peery A.N."/>
            <person name="Jiang X."/>
            <person name="Tu Z."/>
            <person name="Stegniy V.N."/>
            <person name="Sharakhova M.V."/>
            <person name="Sharakhov I.V."/>
        </authorList>
    </citation>
    <scope>NUCLEOTIDE SEQUENCE [LARGE SCALE GENOMIC DNA]</scope>
    <source>
        <strain evidence="10 11">ALBI9_A</strain>
    </source>
</reference>
<dbReference type="CDD" id="cd04493">
    <property type="entry name" value="BRCA2DBD_OB1"/>
    <property type="match status" value="1"/>
</dbReference>
<feature type="compositionally biased region" description="Basic and acidic residues" evidence="6">
    <location>
        <begin position="372"/>
        <end position="392"/>
    </location>
</feature>
<feature type="region of interest" description="Disordered" evidence="6">
    <location>
        <begin position="651"/>
        <end position="683"/>
    </location>
</feature>
<dbReference type="SUPFAM" id="SSF81872">
    <property type="entry name" value="BRCA2 helical domain"/>
    <property type="match status" value="1"/>
</dbReference>
<feature type="domain" description="BRCA2 OB3" evidence="8">
    <location>
        <begin position="1551"/>
        <end position="1690"/>
    </location>
</feature>
<dbReference type="PANTHER" id="PTHR11289:SF0">
    <property type="entry name" value="BREAST CANCER TYPE 2 SUSCEPTIBILITY PROTEIN"/>
    <property type="match status" value="1"/>
</dbReference>
<dbReference type="InterPro" id="IPR012340">
    <property type="entry name" value="NA-bd_OB-fold"/>
</dbReference>
<organism evidence="10 11">
    <name type="scientific">Anopheles albimanus</name>
    <name type="common">New world malaria mosquito</name>
    <dbReference type="NCBI Taxonomy" id="7167"/>
    <lineage>
        <taxon>Eukaryota</taxon>
        <taxon>Metazoa</taxon>
        <taxon>Ecdysozoa</taxon>
        <taxon>Arthropoda</taxon>
        <taxon>Hexapoda</taxon>
        <taxon>Insecta</taxon>
        <taxon>Pterygota</taxon>
        <taxon>Neoptera</taxon>
        <taxon>Endopterygota</taxon>
        <taxon>Diptera</taxon>
        <taxon>Nematocera</taxon>
        <taxon>Culicoidea</taxon>
        <taxon>Culicidae</taxon>
        <taxon>Anophelinae</taxon>
        <taxon>Anopheles</taxon>
    </lineage>
</organism>
<dbReference type="InterPro" id="IPR015252">
    <property type="entry name" value="BRCA2_hlx"/>
</dbReference>
<evidence type="ECO:0000256" key="1">
    <source>
        <dbReference type="ARBA" id="ARBA00022737"/>
    </source>
</evidence>
<evidence type="ECO:0000313" key="10">
    <source>
        <dbReference type="EnsemblMetazoa" id="AALB005027-PA"/>
    </source>
</evidence>
<name>A0A8W7JM48_ANOAL</name>
<feature type="region of interest" description="Disordered" evidence="6">
    <location>
        <begin position="1695"/>
        <end position="1741"/>
    </location>
</feature>
<feature type="region of interest" description="Disordered" evidence="6">
    <location>
        <begin position="1"/>
        <end position="62"/>
    </location>
</feature>
<evidence type="ECO:0000259" key="8">
    <source>
        <dbReference type="Pfam" id="PF09104"/>
    </source>
</evidence>
<dbReference type="GO" id="GO:0005634">
    <property type="term" value="C:nucleus"/>
    <property type="evidence" value="ECO:0007669"/>
    <property type="project" value="TreeGrafter"/>
</dbReference>
<evidence type="ECO:0008006" key="12">
    <source>
        <dbReference type="Google" id="ProtNLM"/>
    </source>
</evidence>
<dbReference type="SUPFAM" id="SSF81878">
    <property type="entry name" value="BRCA2 tower domain"/>
    <property type="match status" value="1"/>
</dbReference>